<dbReference type="AlphaFoldDB" id="A0A1M7D5U0"/>
<protein>
    <submittedName>
        <fullName evidence="1">Uncharacterized protein</fullName>
    </submittedName>
</protein>
<dbReference type="RefSeq" id="WP_073042714.1">
    <property type="nucleotide sequence ID" value="NZ_FRCJ01000001.1"/>
</dbReference>
<name>A0A1M7D5U0_XYLRU</name>
<gene>
    <name evidence="1" type="ORF">SAMN04488494_0635</name>
</gene>
<evidence type="ECO:0000313" key="2">
    <source>
        <dbReference type="Proteomes" id="UP000184280"/>
    </source>
</evidence>
<dbReference type="Proteomes" id="UP000184280">
    <property type="component" value="Unassembled WGS sequence"/>
</dbReference>
<proteinExistence type="predicted"/>
<organism evidence="1 2">
    <name type="scientific">Xylanibacter ruminicola</name>
    <name type="common">Prevotella ruminicola</name>
    <dbReference type="NCBI Taxonomy" id="839"/>
    <lineage>
        <taxon>Bacteria</taxon>
        <taxon>Pseudomonadati</taxon>
        <taxon>Bacteroidota</taxon>
        <taxon>Bacteroidia</taxon>
        <taxon>Bacteroidales</taxon>
        <taxon>Prevotellaceae</taxon>
        <taxon>Xylanibacter</taxon>
    </lineage>
</organism>
<accession>A0A1M7D5U0</accession>
<dbReference type="EMBL" id="FRCJ01000001">
    <property type="protein sequence ID" value="SHL74753.1"/>
    <property type="molecule type" value="Genomic_DNA"/>
</dbReference>
<evidence type="ECO:0000313" key="1">
    <source>
        <dbReference type="EMBL" id="SHL74753.1"/>
    </source>
</evidence>
<reference evidence="1 2" key="1">
    <citation type="submission" date="2016-11" db="EMBL/GenBank/DDBJ databases">
        <authorList>
            <person name="Jaros S."/>
            <person name="Januszkiewicz K."/>
            <person name="Wedrychowicz H."/>
        </authorList>
    </citation>
    <scope>NUCLEOTIDE SEQUENCE [LARGE SCALE GENOMIC DNA]</scope>
    <source>
        <strain evidence="1 2">BPI-34</strain>
    </source>
</reference>
<sequence length="66" mass="7553">MAKENKNMRDLGYIERWAAGSIESKLFEKTIGQGLYFVGMVDKNSENEIIHVCKDANLMYHSVISK</sequence>